<sequence length="263" mass="29350">MKMATLVENIIGKYLFPQQYCWQVRSWAELLNRVEKDGRMSALLVSYPLFDALFKAEGDWLTRALGYLPCSKKLQSACRPEAVGVQVSQHFDTLVDLNISDVPCPSTLPDTTSPGRVGRARHLAGDILVNAKNLCDAGTAVDLSEQTKSCDEMIRTQINYQGEDEEKEKQQGYARNSRQRAVAMVIKESQTIGLNARKAMTVNQEELTRSSLTEVLEGFGVEVNFHSISGQYWLSSTKALFHTEACSKLCSWSKCLYTKGCCS</sequence>
<evidence type="ECO:0000313" key="2">
    <source>
        <dbReference type="Proteomes" id="UP000054047"/>
    </source>
</evidence>
<protein>
    <submittedName>
        <fullName evidence="1">Uncharacterized protein</fullName>
    </submittedName>
</protein>
<accession>A0A0C2DIB1</accession>
<dbReference type="EMBL" id="KN729494">
    <property type="protein sequence ID" value="KIH62212.1"/>
    <property type="molecule type" value="Genomic_DNA"/>
</dbReference>
<evidence type="ECO:0000313" key="1">
    <source>
        <dbReference type="EMBL" id="KIH62212.1"/>
    </source>
</evidence>
<dbReference type="OrthoDB" id="5873798at2759"/>
<reference evidence="1 2" key="1">
    <citation type="submission" date="2013-12" db="EMBL/GenBank/DDBJ databases">
        <title>Draft genome of the parsitic nematode Ancylostoma duodenale.</title>
        <authorList>
            <person name="Mitreva M."/>
        </authorList>
    </citation>
    <scope>NUCLEOTIDE SEQUENCE [LARGE SCALE GENOMIC DNA]</scope>
    <source>
        <strain evidence="1 2">Zhejiang</strain>
    </source>
</reference>
<name>A0A0C2DIB1_9BILA</name>
<proteinExistence type="predicted"/>
<keyword evidence="2" id="KW-1185">Reference proteome</keyword>
<organism evidence="1 2">
    <name type="scientific">Ancylostoma duodenale</name>
    <dbReference type="NCBI Taxonomy" id="51022"/>
    <lineage>
        <taxon>Eukaryota</taxon>
        <taxon>Metazoa</taxon>
        <taxon>Ecdysozoa</taxon>
        <taxon>Nematoda</taxon>
        <taxon>Chromadorea</taxon>
        <taxon>Rhabditida</taxon>
        <taxon>Rhabditina</taxon>
        <taxon>Rhabditomorpha</taxon>
        <taxon>Strongyloidea</taxon>
        <taxon>Ancylostomatidae</taxon>
        <taxon>Ancylostomatinae</taxon>
        <taxon>Ancylostoma</taxon>
    </lineage>
</organism>
<dbReference type="Proteomes" id="UP000054047">
    <property type="component" value="Unassembled WGS sequence"/>
</dbReference>
<gene>
    <name evidence="1" type="ORF">ANCDUO_07505</name>
</gene>
<dbReference type="AlphaFoldDB" id="A0A0C2DIB1"/>